<dbReference type="EMBL" id="MU003795">
    <property type="protein sequence ID" value="KAF2720889.1"/>
    <property type="molecule type" value="Genomic_DNA"/>
</dbReference>
<feature type="region of interest" description="Disordered" evidence="1">
    <location>
        <begin position="488"/>
        <end position="552"/>
    </location>
</feature>
<dbReference type="PANTHER" id="PTHR41813:SF2">
    <property type="entry name" value="REGULATOR PAB1642, PUTATIVE (AFU_ORTHOLOGUE AFUA_3G11955)-RELATED"/>
    <property type="match status" value="1"/>
</dbReference>
<reference evidence="2" key="1">
    <citation type="journal article" date="2020" name="Stud. Mycol.">
        <title>101 Dothideomycetes genomes: a test case for predicting lifestyles and emergence of pathogens.</title>
        <authorList>
            <person name="Haridas S."/>
            <person name="Albert R."/>
            <person name="Binder M."/>
            <person name="Bloem J."/>
            <person name="Labutti K."/>
            <person name="Salamov A."/>
            <person name="Andreopoulos B."/>
            <person name="Baker S."/>
            <person name="Barry K."/>
            <person name="Bills G."/>
            <person name="Bluhm B."/>
            <person name="Cannon C."/>
            <person name="Castanera R."/>
            <person name="Culley D."/>
            <person name="Daum C."/>
            <person name="Ezra D."/>
            <person name="Gonzalez J."/>
            <person name="Henrissat B."/>
            <person name="Kuo A."/>
            <person name="Liang C."/>
            <person name="Lipzen A."/>
            <person name="Lutzoni F."/>
            <person name="Magnuson J."/>
            <person name="Mondo S."/>
            <person name="Nolan M."/>
            <person name="Ohm R."/>
            <person name="Pangilinan J."/>
            <person name="Park H.-J."/>
            <person name="Ramirez L."/>
            <person name="Alfaro M."/>
            <person name="Sun H."/>
            <person name="Tritt A."/>
            <person name="Yoshinaga Y."/>
            <person name="Zwiers L.-H."/>
            <person name="Turgeon B."/>
            <person name="Goodwin S."/>
            <person name="Spatafora J."/>
            <person name="Crous P."/>
            <person name="Grigoriev I."/>
        </authorList>
    </citation>
    <scope>NUCLEOTIDE SEQUENCE</scope>
    <source>
        <strain evidence="2">CBS 116435</strain>
    </source>
</reference>
<feature type="compositionally biased region" description="Polar residues" evidence="1">
    <location>
        <begin position="172"/>
        <end position="197"/>
    </location>
</feature>
<dbReference type="AlphaFoldDB" id="A0A9P4Q9X5"/>
<name>A0A9P4Q9X5_9PEZI</name>
<accession>A0A9P4Q9X5</accession>
<keyword evidence="3" id="KW-1185">Reference proteome</keyword>
<proteinExistence type="predicted"/>
<dbReference type="InterPro" id="IPR016084">
    <property type="entry name" value="Haem_Oase-like_multi-hlx"/>
</dbReference>
<dbReference type="OrthoDB" id="37730at2759"/>
<feature type="region of interest" description="Disordered" evidence="1">
    <location>
        <begin position="172"/>
        <end position="226"/>
    </location>
</feature>
<evidence type="ECO:0000256" key="1">
    <source>
        <dbReference type="SAM" id="MobiDB-lite"/>
    </source>
</evidence>
<dbReference type="PANTHER" id="PTHR41813">
    <property type="entry name" value="REGULATOR PAB1642, PUTATIVE (AFU_ORTHOLOGUE AFUA_3G11955)-RELATED"/>
    <property type="match status" value="1"/>
</dbReference>
<dbReference type="CDD" id="cd19357">
    <property type="entry name" value="TenA_E_At3g16990-like"/>
    <property type="match status" value="1"/>
</dbReference>
<feature type="compositionally biased region" description="Low complexity" evidence="1">
    <location>
        <begin position="496"/>
        <end position="512"/>
    </location>
</feature>
<organism evidence="2 3">
    <name type="scientific">Polychaeton citri CBS 116435</name>
    <dbReference type="NCBI Taxonomy" id="1314669"/>
    <lineage>
        <taxon>Eukaryota</taxon>
        <taxon>Fungi</taxon>
        <taxon>Dikarya</taxon>
        <taxon>Ascomycota</taxon>
        <taxon>Pezizomycotina</taxon>
        <taxon>Dothideomycetes</taxon>
        <taxon>Dothideomycetidae</taxon>
        <taxon>Capnodiales</taxon>
        <taxon>Capnodiaceae</taxon>
        <taxon>Polychaeton</taxon>
    </lineage>
</organism>
<protein>
    <submittedName>
        <fullName evidence="2">Heme oxygenase-like protein</fullName>
    </submittedName>
</protein>
<gene>
    <name evidence="2" type="ORF">K431DRAFT_248273</name>
</gene>
<evidence type="ECO:0000313" key="3">
    <source>
        <dbReference type="Proteomes" id="UP000799441"/>
    </source>
</evidence>
<comment type="caution">
    <text evidence="2">The sequence shown here is derived from an EMBL/GenBank/DDBJ whole genome shotgun (WGS) entry which is preliminary data.</text>
</comment>
<dbReference type="Proteomes" id="UP000799441">
    <property type="component" value="Unassembled WGS sequence"/>
</dbReference>
<dbReference type="SUPFAM" id="SSF48613">
    <property type="entry name" value="Heme oxygenase-like"/>
    <property type="match status" value="1"/>
</dbReference>
<evidence type="ECO:0000313" key="2">
    <source>
        <dbReference type="EMBL" id="KAF2720889.1"/>
    </source>
</evidence>
<dbReference type="Gene3D" id="1.20.910.10">
    <property type="entry name" value="Heme oxygenase-like"/>
    <property type="match status" value="1"/>
</dbReference>
<sequence length="552" mass="60320">MPRPADTYTHSQFESIDSEHNGETVRCVHCKQWTGSVKTLNRKKEHLLKCQAYARWRSDGHGQDLAPPNVYNKRLTADDESFQQSQYAPSYTAQFTPAAGPRQRHPDLTKLFDEFWDDSGATKCMRVRCLHCGFVRAKNTTRQVEHLLSCKDYLESAEGQQAVTNGELQLNPAQDTPPTAQMAGSSGSIWRGSQPNPGFSLKRKQSRGSGVGVATPTRPAVPPPPRPMPSLVNYLLSRDPLIFQKATQQPFLSHAGCGTLSLAPLNQWLAQDSYISRAFISFIGVLIGKISLPDTTNSQMDSHYRTMDLLISALNNVRREMSFFETTLDKYGLVLGGEEIKPATKAFLDLFAGASSPRASLLEGLVVLWATEHCYRCSWQYASTFTATMPASTYSLPSYLQPGGGKNDTATSDSAHISALHSAMIPNWTSVAFCKFVDACRSIVDEIANSQTSGNGKDEMARCETVFKQVVWLWGQIWPDVDGMGQEDELARQGSRRGAANQAPAGARPANGSGSARPLLVDDDDNDASNDVPDSPFGGTGLGALSEPNRSS</sequence>
<dbReference type="InterPro" id="IPR053261">
    <property type="entry name" value="Polyketide-peptide_reg"/>
</dbReference>